<dbReference type="GO" id="GO:0005975">
    <property type="term" value="P:carbohydrate metabolic process"/>
    <property type="evidence" value="ECO:0007669"/>
    <property type="project" value="InterPro"/>
</dbReference>
<dbReference type="Gene3D" id="3.20.20.370">
    <property type="entry name" value="Glycoside hydrolase/deacetylase"/>
    <property type="match status" value="1"/>
</dbReference>
<organism evidence="7 8">
    <name type="scientific">Puniceibacterium antarcticum</name>
    <dbReference type="NCBI Taxonomy" id="1206336"/>
    <lineage>
        <taxon>Bacteria</taxon>
        <taxon>Pseudomonadati</taxon>
        <taxon>Pseudomonadota</taxon>
        <taxon>Alphaproteobacteria</taxon>
        <taxon>Rhodobacterales</taxon>
        <taxon>Paracoccaceae</taxon>
        <taxon>Puniceibacterium</taxon>
    </lineage>
</organism>
<evidence type="ECO:0000313" key="7">
    <source>
        <dbReference type="EMBL" id="PIL17725.1"/>
    </source>
</evidence>
<proteinExistence type="inferred from homology"/>
<dbReference type="InterPro" id="IPR011330">
    <property type="entry name" value="Glyco_hydro/deAcase_b/a-brl"/>
</dbReference>
<dbReference type="EMBL" id="AWWI01000158">
    <property type="protein sequence ID" value="PIL17725.1"/>
    <property type="molecule type" value="Genomic_DNA"/>
</dbReference>
<evidence type="ECO:0000256" key="5">
    <source>
        <dbReference type="SAM" id="MobiDB-lite"/>
    </source>
</evidence>
<feature type="compositionally biased region" description="Gly residues" evidence="5">
    <location>
        <begin position="45"/>
        <end position="57"/>
    </location>
</feature>
<evidence type="ECO:0000256" key="3">
    <source>
        <dbReference type="ARBA" id="ARBA00020071"/>
    </source>
</evidence>
<evidence type="ECO:0000256" key="1">
    <source>
        <dbReference type="ARBA" id="ARBA00003236"/>
    </source>
</evidence>
<gene>
    <name evidence="7" type="ORF">P775_23405</name>
</gene>
<evidence type="ECO:0000256" key="4">
    <source>
        <dbReference type="ARBA" id="ARBA00032976"/>
    </source>
</evidence>
<dbReference type="PANTHER" id="PTHR43123">
    <property type="entry name" value="POLYSACCHARIDE DEACETYLASE-RELATED"/>
    <property type="match status" value="1"/>
</dbReference>
<comment type="caution">
    <text evidence="7">The sequence shown here is derived from an EMBL/GenBank/DDBJ whole genome shotgun (WGS) entry which is preliminary data.</text>
</comment>
<keyword evidence="8" id="KW-1185">Reference proteome</keyword>
<comment type="similarity">
    <text evidence="2">Belongs to the polysaccharide deacetylase family.</text>
</comment>
<feature type="domain" description="NodB homology" evidence="6">
    <location>
        <begin position="63"/>
        <end position="280"/>
    </location>
</feature>
<dbReference type="Pfam" id="PF01522">
    <property type="entry name" value="Polysacc_deac_1"/>
    <property type="match status" value="1"/>
</dbReference>
<reference evidence="7 8" key="1">
    <citation type="submission" date="2013-09" db="EMBL/GenBank/DDBJ databases">
        <title>Genome sequencing of Phaeobacter antarcticus sp. nov. SM1211.</title>
        <authorList>
            <person name="Zhang X.-Y."/>
            <person name="Liu C."/>
            <person name="Chen X.-L."/>
            <person name="Xie B.-B."/>
            <person name="Qin Q.-L."/>
            <person name="Rong J.-C."/>
            <person name="Zhang Y.-Z."/>
        </authorList>
    </citation>
    <scope>NUCLEOTIDE SEQUENCE [LARGE SCALE GENOMIC DNA]</scope>
    <source>
        <strain evidence="7 8">SM1211</strain>
    </source>
</reference>
<evidence type="ECO:0000256" key="2">
    <source>
        <dbReference type="ARBA" id="ARBA00010973"/>
    </source>
</evidence>
<dbReference type="InterPro" id="IPR002509">
    <property type="entry name" value="NODB_dom"/>
</dbReference>
<sequence>MQRDFIGYGPNPPDPRWPGGARIAVNIVVNYEEGSEESYPDGDGLSEGGLTEGGGGSFSSRDLGAESMFEYGSRVGVWRLFRLLREADVPATIFGCAQALKRNPQVADTIRQNHWDVCAHGDRWLRHQSFDETEERQAISQAFEVIGGLCGDTPAGWYCRYAPSERTRSLIVEHGGFLYDSDSYADELPYWTKVDGQDHLVIPYSLAQNDGKFARGNVATAGQFYEILRDSFDILYEEGETHPKMMSVGLHCRLMGHPGRALALRQFLSHIQSLPNVWICRRVDIARHWMSEHPPEPE</sequence>
<dbReference type="SUPFAM" id="SSF88713">
    <property type="entry name" value="Glycoside hydrolase/deacetylase"/>
    <property type="match status" value="1"/>
</dbReference>
<name>A0A2G8R847_9RHOB</name>
<protein>
    <recommendedName>
        <fullName evidence="3">Chitooligosaccharide deacetylase</fullName>
    </recommendedName>
    <alternativeName>
        <fullName evidence="4">Nodulation protein B</fullName>
    </alternativeName>
</protein>
<feature type="region of interest" description="Disordered" evidence="5">
    <location>
        <begin position="35"/>
        <end position="57"/>
    </location>
</feature>
<dbReference type="OrthoDB" id="9787041at2"/>
<evidence type="ECO:0000259" key="6">
    <source>
        <dbReference type="PROSITE" id="PS51677"/>
    </source>
</evidence>
<dbReference type="PROSITE" id="PS51677">
    <property type="entry name" value="NODB"/>
    <property type="match status" value="1"/>
</dbReference>
<evidence type="ECO:0000313" key="8">
    <source>
        <dbReference type="Proteomes" id="UP000231259"/>
    </source>
</evidence>
<dbReference type="RefSeq" id="WP_099913061.1">
    <property type="nucleotide sequence ID" value="NZ_AWWI01000158.1"/>
</dbReference>
<accession>A0A2G8R847</accession>
<dbReference type="AlphaFoldDB" id="A0A2G8R847"/>
<comment type="function">
    <text evidence="1">Is involved in generating a small heat-stable compound (Nod), an acylated oligomer of N-acetylglucosamine, that stimulates mitosis in various plant protoplasts.</text>
</comment>
<dbReference type="PANTHER" id="PTHR43123:SF1">
    <property type="entry name" value="POLYSACCHARIDE DEACETYLASE-RELATED"/>
    <property type="match status" value="1"/>
</dbReference>
<dbReference type="Proteomes" id="UP000231259">
    <property type="component" value="Unassembled WGS sequence"/>
</dbReference>
<dbReference type="GO" id="GO:0016810">
    <property type="term" value="F:hydrolase activity, acting on carbon-nitrogen (but not peptide) bonds"/>
    <property type="evidence" value="ECO:0007669"/>
    <property type="project" value="InterPro"/>
</dbReference>